<evidence type="ECO:0000313" key="3">
    <source>
        <dbReference type="EMBL" id="WZL76549.1"/>
    </source>
</evidence>
<dbReference type="EMBL" id="CP121689">
    <property type="protein sequence ID" value="WZL76549.1"/>
    <property type="molecule type" value="Genomic_DNA"/>
</dbReference>
<dbReference type="InterPro" id="IPR018389">
    <property type="entry name" value="DctP_fam"/>
</dbReference>
<organism evidence="3 4">
    <name type="scientific">Thermatribacter velox</name>
    <dbReference type="NCBI Taxonomy" id="3039681"/>
    <lineage>
        <taxon>Bacteria</taxon>
        <taxon>Pseudomonadati</taxon>
        <taxon>Atribacterota</taxon>
        <taxon>Atribacteria</taxon>
        <taxon>Atribacterales</taxon>
        <taxon>Thermatribacteraceae</taxon>
        <taxon>Thermatribacter</taxon>
    </lineage>
</organism>
<name>A0ABZ2YFA5_9BACT</name>
<protein>
    <submittedName>
        <fullName evidence="3">TRAP transporter substrate-binding protein</fullName>
    </submittedName>
</protein>
<dbReference type="PANTHER" id="PTHR33376">
    <property type="match status" value="1"/>
</dbReference>
<feature type="signal peptide" evidence="2">
    <location>
        <begin position="1"/>
        <end position="16"/>
    </location>
</feature>
<dbReference type="Proteomes" id="UP001461341">
    <property type="component" value="Chromosome"/>
</dbReference>
<sequence length="314" mass="35333">MLCFVLLLGAASFAFGEVVLKAGSPFKEGHILVEAATKFKELLEERSGGRLQVELQIAQASEEDVNTQCAEGTIDLQFTGGRPVEVFAPQYFFFNAPYVIKDYDHFLRVWNGHLGEEAKKLVLQNGNMLCLGTVYRGFRQMTSLKPIRRPEDLIGLKLRLPVVKTWIAVWESLGVEPVPVPLPELYQALKEGKAEASEGDLPQIYSFKLYEVQKYLGITNHLVGVGWVTMNKNSMEKLSPEDQELVRNCIAEACQWATEKIKSGEDELLAKLRELGMEVIYPDADAIREKAKPAIEKLFAVEWPVTTWEEVLAQ</sequence>
<evidence type="ECO:0000256" key="1">
    <source>
        <dbReference type="ARBA" id="ARBA00022729"/>
    </source>
</evidence>
<keyword evidence="1 2" id="KW-0732">Signal</keyword>
<dbReference type="RefSeq" id="WP_369018713.1">
    <property type="nucleotide sequence ID" value="NZ_CP121689.1"/>
</dbReference>
<accession>A0ABZ2YFA5</accession>
<evidence type="ECO:0000313" key="4">
    <source>
        <dbReference type="Proteomes" id="UP001461341"/>
    </source>
</evidence>
<dbReference type="PANTHER" id="PTHR33376:SF4">
    <property type="entry name" value="SIALIC ACID-BINDING PERIPLASMIC PROTEIN SIAP"/>
    <property type="match status" value="1"/>
</dbReference>
<feature type="chain" id="PRO_5046646073" evidence="2">
    <location>
        <begin position="17"/>
        <end position="314"/>
    </location>
</feature>
<dbReference type="NCBIfam" id="NF037995">
    <property type="entry name" value="TRAP_S1"/>
    <property type="match status" value="1"/>
</dbReference>
<evidence type="ECO:0000256" key="2">
    <source>
        <dbReference type="SAM" id="SignalP"/>
    </source>
</evidence>
<dbReference type="InterPro" id="IPR038404">
    <property type="entry name" value="TRAP_DctP_sf"/>
</dbReference>
<proteinExistence type="predicted"/>
<gene>
    <name evidence="3" type="ORF">QBE54_02110</name>
</gene>
<dbReference type="Pfam" id="PF03480">
    <property type="entry name" value="DctP"/>
    <property type="match status" value="1"/>
</dbReference>
<dbReference type="CDD" id="cd13603">
    <property type="entry name" value="PBP2_TRAP_Siap_TeaA_like"/>
    <property type="match status" value="1"/>
</dbReference>
<reference evidence="3 4" key="1">
    <citation type="submission" date="2023-03" db="EMBL/GenBank/DDBJ databases">
        <title>Novel Species.</title>
        <authorList>
            <person name="Ma S."/>
        </authorList>
    </citation>
    <scope>NUCLEOTIDE SEQUENCE [LARGE SCALE GENOMIC DNA]</scope>
    <source>
        <strain evidence="3 4">B11</strain>
    </source>
</reference>
<keyword evidence="4" id="KW-1185">Reference proteome</keyword>
<dbReference type="Gene3D" id="3.40.190.170">
    <property type="entry name" value="Bacterial extracellular solute-binding protein, family 7"/>
    <property type="match status" value="1"/>
</dbReference>